<dbReference type="EMBL" id="JAAGBB010000020">
    <property type="protein sequence ID" value="MBR0666141.1"/>
    <property type="molecule type" value="Genomic_DNA"/>
</dbReference>
<dbReference type="Proteomes" id="UP001196870">
    <property type="component" value="Unassembled WGS sequence"/>
</dbReference>
<dbReference type="RefSeq" id="WP_211853813.1">
    <property type="nucleotide sequence ID" value="NZ_JAAGBB010000020.1"/>
</dbReference>
<proteinExistence type="inferred from homology"/>
<name>A0ABS5F0Q7_9PROT</name>
<sequence>MTLISGASDSDLRAIQPSGHRTLIRRRPLLAGLAATAVAAPGVLRAQGNELRFGALYPFSGPIALLGDESFRGLEIATDERNAAGGVLGRQVRLMKGDAVDQNQAIGEVRRLMSVERVAAVFGTYASPLAFAATQVTELQGIPYFEMGAISDPITERGFRYTFRTCPRSSDFAVAIIGAVTDALAPALNLDPKTLRIAILHEDALYGQTVSGFQESQIRQRGLQQVEKLAYSARSVDLSSVIQRLRSANADVVLHTGYQNDIVLFFRGMQEANWKPRMVIGAGAGYSLTDTARAVGPAFEGVMNVDFTQFEVNEAYAPGVKQFVELYQRKYGSDPRSGHSLANYFGGRVYFDAVQRAGSTDKDRIRTAVLATDIAEGTTPTGWGVRFDERGQNTRVRPFLLQWQGGKQMTVFPQQAAVGTLRTQLGA</sequence>
<evidence type="ECO:0000259" key="3">
    <source>
        <dbReference type="Pfam" id="PF13458"/>
    </source>
</evidence>
<organism evidence="4 5">
    <name type="scientific">Plastoroseomonas hellenica</name>
    <dbReference type="NCBI Taxonomy" id="2687306"/>
    <lineage>
        <taxon>Bacteria</taxon>
        <taxon>Pseudomonadati</taxon>
        <taxon>Pseudomonadota</taxon>
        <taxon>Alphaproteobacteria</taxon>
        <taxon>Acetobacterales</taxon>
        <taxon>Acetobacteraceae</taxon>
        <taxon>Plastoroseomonas</taxon>
    </lineage>
</organism>
<dbReference type="InterPro" id="IPR028081">
    <property type="entry name" value="Leu-bd"/>
</dbReference>
<gene>
    <name evidence="4" type="ORF">GXW71_17405</name>
</gene>
<keyword evidence="2" id="KW-0732">Signal</keyword>
<comment type="caution">
    <text evidence="4">The sequence shown here is derived from an EMBL/GenBank/DDBJ whole genome shotgun (WGS) entry which is preliminary data.</text>
</comment>
<dbReference type="PANTHER" id="PTHR47151">
    <property type="entry name" value="LEU/ILE/VAL-BINDING ABC TRANSPORTER SUBUNIT"/>
    <property type="match status" value="1"/>
</dbReference>
<evidence type="ECO:0000256" key="1">
    <source>
        <dbReference type="ARBA" id="ARBA00010062"/>
    </source>
</evidence>
<dbReference type="PANTHER" id="PTHR47151:SF2">
    <property type="entry name" value="AMINO ACID BINDING PROTEIN"/>
    <property type="match status" value="1"/>
</dbReference>
<keyword evidence="5" id="KW-1185">Reference proteome</keyword>
<dbReference type="Pfam" id="PF13458">
    <property type="entry name" value="Peripla_BP_6"/>
    <property type="match status" value="1"/>
</dbReference>
<evidence type="ECO:0000313" key="5">
    <source>
        <dbReference type="Proteomes" id="UP001196870"/>
    </source>
</evidence>
<comment type="similarity">
    <text evidence="1">Belongs to the leucine-binding protein family.</text>
</comment>
<evidence type="ECO:0000256" key="2">
    <source>
        <dbReference type="ARBA" id="ARBA00022729"/>
    </source>
</evidence>
<reference evidence="5" key="1">
    <citation type="journal article" date="2021" name="Syst. Appl. Microbiol.">
        <title>Roseomonas hellenica sp. nov., isolated from roots of wild-growing Alkanna tinctoria.</title>
        <authorList>
            <person name="Rat A."/>
            <person name="Naranjo H.D."/>
            <person name="Lebbe L."/>
            <person name="Cnockaert M."/>
            <person name="Krigas N."/>
            <person name="Grigoriadou K."/>
            <person name="Maloupa E."/>
            <person name="Willems A."/>
        </authorList>
    </citation>
    <scope>NUCLEOTIDE SEQUENCE [LARGE SCALE GENOMIC DNA]</scope>
    <source>
        <strain evidence="5">LMG 31523</strain>
    </source>
</reference>
<accession>A0ABS5F0Q7</accession>
<evidence type="ECO:0000313" key="4">
    <source>
        <dbReference type="EMBL" id="MBR0666141.1"/>
    </source>
</evidence>
<dbReference type="InterPro" id="IPR028082">
    <property type="entry name" value="Peripla_BP_I"/>
</dbReference>
<dbReference type="SUPFAM" id="SSF53822">
    <property type="entry name" value="Periplasmic binding protein-like I"/>
    <property type="match status" value="1"/>
</dbReference>
<feature type="domain" description="Leucine-binding protein" evidence="3">
    <location>
        <begin position="51"/>
        <end position="395"/>
    </location>
</feature>
<dbReference type="Gene3D" id="3.40.50.2300">
    <property type="match status" value="2"/>
</dbReference>
<dbReference type="CDD" id="cd06340">
    <property type="entry name" value="PBP1_ABC_ligand_binding-like"/>
    <property type="match status" value="1"/>
</dbReference>
<protein>
    <submittedName>
        <fullName evidence="4">ABC transporter substrate-binding protein</fullName>
    </submittedName>
</protein>